<keyword evidence="1" id="KW-1133">Transmembrane helix</keyword>
<proteinExistence type="predicted"/>
<evidence type="ECO:0000313" key="2">
    <source>
        <dbReference type="EMBL" id="EJW02618.1"/>
    </source>
</evidence>
<name>J8ZSJ5_EDHAE</name>
<dbReference type="VEuPathDB" id="MicrosporidiaDB:EDEG_02976"/>
<keyword evidence="1" id="KW-0472">Membrane</keyword>
<reference evidence="2 3" key="1">
    <citation type="submission" date="2011-08" db="EMBL/GenBank/DDBJ databases">
        <authorList>
            <person name="Liu Z.J."/>
            <person name="Shi F.L."/>
            <person name="Lu J.Q."/>
            <person name="Li M."/>
            <person name="Wang Z.L."/>
        </authorList>
    </citation>
    <scope>NUCLEOTIDE SEQUENCE [LARGE SCALE GENOMIC DNA]</scope>
    <source>
        <strain evidence="2 3">USNM 41457</strain>
    </source>
</reference>
<sequence length="112" mass="13242">MKDRYNAKKSSIYIQLSKTNRENIKNHNLTNFISKYYSNFLTECAIQKNILNVKEKKEGATYIFLIEGTNQLYKFIVLITLFLSKSKNRKTFKCITNLMVFCILKIYIGTFM</sequence>
<accession>J8ZSJ5</accession>
<gene>
    <name evidence="2" type="ORF">EDEG_02976</name>
</gene>
<dbReference type="AlphaFoldDB" id="J8ZSJ5"/>
<keyword evidence="1" id="KW-0812">Transmembrane</keyword>
<evidence type="ECO:0000313" key="3">
    <source>
        <dbReference type="Proteomes" id="UP000003163"/>
    </source>
</evidence>
<feature type="transmembrane region" description="Helical" evidence="1">
    <location>
        <begin position="91"/>
        <end position="108"/>
    </location>
</feature>
<dbReference type="Proteomes" id="UP000003163">
    <property type="component" value="Unassembled WGS sequence"/>
</dbReference>
<keyword evidence="3" id="KW-1185">Reference proteome</keyword>
<reference evidence="3" key="2">
    <citation type="submission" date="2015-07" db="EMBL/GenBank/DDBJ databases">
        <title>Contrasting host-pathogen interactions and genome evolution in two generalist and specialist microsporidian pathogens of mosquitoes.</title>
        <authorList>
            <consortium name="The Broad Institute Genomics Platform"/>
            <consortium name="The Broad Institute Genome Sequencing Center for Infectious Disease"/>
            <person name="Cuomo C.A."/>
            <person name="Sanscrainte N.D."/>
            <person name="Goldberg J.M."/>
            <person name="Heiman D."/>
            <person name="Young S."/>
            <person name="Zeng Q."/>
            <person name="Becnel J.J."/>
            <person name="Birren B.W."/>
        </authorList>
    </citation>
    <scope>NUCLEOTIDE SEQUENCE [LARGE SCALE GENOMIC DNA]</scope>
    <source>
        <strain evidence="3">USNM 41457</strain>
    </source>
</reference>
<protein>
    <submittedName>
        <fullName evidence="2">Uncharacterized protein</fullName>
    </submittedName>
</protein>
<dbReference type="HOGENOM" id="CLU_2145816_0_0_1"/>
<dbReference type="EMBL" id="AFBI03000063">
    <property type="protein sequence ID" value="EJW02618.1"/>
    <property type="molecule type" value="Genomic_DNA"/>
</dbReference>
<evidence type="ECO:0000256" key="1">
    <source>
        <dbReference type="SAM" id="Phobius"/>
    </source>
</evidence>
<organism evidence="2 3">
    <name type="scientific">Edhazardia aedis (strain USNM 41457)</name>
    <name type="common">Microsporidian parasite</name>
    <dbReference type="NCBI Taxonomy" id="1003232"/>
    <lineage>
        <taxon>Eukaryota</taxon>
        <taxon>Fungi</taxon>
        <taxon>Fungi incertae sedis</taxon>
        <taxon>Microsporidia</taxon>
        <taxon>Edhazardia</taxon>
    </lineage>
</organism>
<comment type="caution">
    <text evidence="2">The sequence shown here is derived from an EMBL/GenBank/DDBJ whole genome shotgun (WGS) entry which is preliminary data.</text>
</comment>
<dbReference type="InParanoid" id="J8ZSJ5"/>